<evidence type="ECO:0000313" key="2">
    <source>
        <dbReference type="EMBL" id="GGE62922.1"/>
    </source>
</evidence>
<protein>
    <submittedName>
        <fullName evidence="2">Uncharacterized protein</fullName>
    </submittedName>
</protein>
<organism evidence="2 3">
    <name type="scientific">Actibacterium pelagium</name>
    <dbReference type="NCBI Taxonomy" id="2029103"/>
    <lineage>
        <taxon>Bacteria</taxon>
        <taxon>Pseudomonadati</taxon>
        <taxon>Pseudomonadota</taxon>
        <taxon>Alphaproteobacteria</taxon>
        <taxon>Rhodobacterales</taxon>
        <taxon>Roseobacteraceae</taxon>
        <taxon>Actibacterium</taxon>
    </lineage>
</organism>
<proteinExistence type="predicted"/>
<reference evidence="2" key="2">
    <citation type="submission" date="2020-09" db="EMBL/GenBank/DDBJ databases">
        <authorList>
            <person name="Sun Q."/>
            <person name="Zhou Y."/>
        </authorList>
    </citation>
    <scope>NUCLEOTIDE SEQUENCE</scope>
    <source>
        <strain evidence="2">CGMCC 1.16012</strain>
    </source>
</reference>
<feature type="region of interest" description="Disordered" evidence="1">
    <location>
        <begin position="1"/>
        <end position="49"/>
    </location>
</feature>
<name>A0A917AN36_9RHOB</name>
<sequence>MRNDDPAAGRAGLPAEQAFPLDRRGVRGSAPANDSPRGFHRKLRGLFSE</sequence>
<evidence type="ECO:0000313" key="3">
    <source>
        <dbReference type="Proteomes" id="UP000606730"/>
    </source>
</evidence>
<dbReference type="AlphaFoldDB" id="A0A917AN36"/>
<dbReference type="Proteomes" id="UP000606730">
    <property type="component" value="Unassembled WGS sequence"/>
</dbReference>
<gene>
    <name evidence="2" type="ORF">GCM10011517_33310</name>
</gene>
<accession>A0A917AN36</accession>
<feature type="compositionally biased region" description="Basic residues" evidence="1">
    <location>
        <begin position="38"/>
        <end position="49"/>
    </location>
</feature>
<dbReference type="EMBL" id="BMKN01000003">
    <property type="protein sequence ID" value="GGE62922.1"/>
    <property type="molecule type" value="Genomic_DNA"/>
</dbReference>
<comment type="caution">
    <text evidence="2">The sequence shown here is derived from an EMBL/GenBank/DDBJ whole genome shotgun (WGS) entry which is preliminary data.</text>
</comment>
<reference evidence="2" key="1">
    <citation type="journal article" date="2014" name="Int. J. Syst. Evol. Microbiol.">
        <title>Complete genome sequence of Corynebacterium casei LMG S-19264T (=DSM 44701T), isolated from a smear-ripened cheese.</title>
        <authorList>
            <consortium name="US DOE Joint Genome Institute (JGI-PGF)"/>
            <person name="Walter F."/>
            <person name="Albersmeier A."/>
            <person name="Kalinowski J."/>
            <person name="Ruckert C."/>
        </authorList>
    </citation>
    <scope>NUCLEOTIDE SEQUENCE</scope>
    <source>
        <strain evidence="2">CGMCC 1.16012</strain>
    </source>
</reference>
<dbReference type="RefSeq" id="WP_158221821.1">
    <property type="nucleotide sequence ID" value="NZ_NSBU01000001.1"/>
</dbReference>
<evidence type="ECO:0000256" key="1">
    <source>
        <dbReference type="SAM" id="MobiDB-lite"/>
    </source>
</evidence>
<keyword evidence="3" id="KW-1185">Reference proteome</keyword>